<proteinExistence type="predicted"/>
<protein>
    <submittedName>
        <fullName evidence="1">Uncharacterized protein</fullName>
    </submittedName>
</protein>
<gene>
    <name evidence="1" type="ORF">CDL15_Pgr028081</name>
</gene>
<dbReference type="AlphaFoldDB" id="A0A218XK97"/>
<reference evidence="2" key="1">
    <citation type="journal article" date="2017" name="Plant J.">
        <title>The pomegranate (Punica granatum L.) genome and the genomics of punicalagin biosynthesis.</title>
        <authorList>
            <person name="Qin G."/>
            <person name="Xu C."/>
            <person name="Ming R."/>
            <person name="Tang H."/>
            <person name="Guyot R."/>
            <person name="Kramer E.M."/>
            <person name="Hu Y."/>
            <person name="Yi X."/>
            <person name="Qi Y."/>
            <person name="Xu X."/>
            <person name="Gao Z."/>
            <person name="Pan H."/>
            <person name="Jian J."/>
            <person name="Tian Y."/>
            <person name="Yue Z."/>
            <person name="Xu Y."/>
        </authorList>
    </citation>
    <scope>NUCLEOTIDE SEQUENCE [LARGE SCALE GENOMIC DNA]</scope>
    <source>
        <strain evidence="2">cv. Dabenzi</strain>
    </source>
</reference>
<organism evidence="1 2">
    <name type="scientific">Punica granatum</name>
    <name type="common">Pomegranate</name>
    <dbReference type="NCBI Taxonomy" id="22663"/>
    <lineage>
        <taxon>Eukaryota</taxon>
        <taxon>Viridiplantae</taxon>
        <taxon>Streptophyta</taxon>
        <taxon>Embryophyta</taxon>
        <taxon>Tracheophyta</taxon>
        <taxon>Spermatophyta</taxon>
        <taxon>Magnoliopsida</taxon>
        <taxon>eudicotyledons</taxon>
        <taxon>Gunneridae</taxon>
        <taxon>Pentapetalae</taxon>
        <taxon>rosids</taxon>
        <taxon>malvids</taxon>
        <taxon>Myrtales</taxon>
        <taxon>Lythraceae</taxon>
        <taxon>Punica</taxon>
    </lineage>
</organism>
<evidence type="ECO:0000313" key="2">
    <source>
        <dbReference type="Proteomes" id="UP000197138"/>
    </source>
</evidence>
<sequence length="87" mass="9224">MRGRAAILTAKGKLEQINHITGSCGTLATSTPLKKRGKSSKEGNSVSFEKSDPIVAFSKPPPLPPFLGPLVVLSLLETFSSRDGNED</sequence>
<comment type="caution">
    <text evidence="1">The sequence shown here is derived from an EMBL/GenBank/DDBJ whole genome shotgun (WGS) entry which is preliminary data.</text>
</comment>
<accession>A0A218XK97</accession>
<dbReference type="Proteomes" id="UP000197138">
    <property type="component" value="Unassembled WGS sequence"/>
</dbReference>
<evidence type="ECO:0000313" key="1">
    <source>
        <dbReference type="EMBL" id="OWM85294.1"/>
    </source>
</evidence>
<dbReference type="EMBL" id="MTKT01001287">
    <property type="protein sequence ID" value="OWM85294.1"/>
    <property type="molecule type" value="Genomic_DNA"/>
</dbReference>
<name>A0A218XK97_PUNGR</name>